<evidence type="ECO:0000256" key="2">
    <source>
        <dbReference type="ARBA" id="ARBA00001946"/>
    </source>
</evidence>
<dbReference type="EMBL" id="QGDL01000003">
    <property type="protein sequence ID" value="PWJ30780.1"/>
    <property type="molecule type" value="Genomic_DNA"/>
</dbReference>
<gene>
    <name evidence="11" type="ORF">A8806_103184</name>
</gene>
<protein>
    <submittedName>
        <fullName evidence="11">Endonuclease/Exonuclease/phosphatase family protein</fullName>
    </submittedName>
</protein>
<dbReference type="RefSeq" id="WP_181368612.1">
    <property type="nucleotide sequence ID" value="NZ_BAAACK010000004.1"/>
</dbReference>
<dbReference type="GO" id="GO:0046872">
    <property type="term" value="F:metal ion binding"/>
    <property type="evidence" value="ECO:0007669"/>
    <property type="project" value="UniProtKB-KW"/>
</dbReference>
<comment type="caution">
    <text evidence="11">The sequence shown here is derived from an EMBL/GenBank/DDBJ whole genome shotgun (WGS) entry which is preliminary data.</text>
</comment>
<dbReference type="PANTHER" id="PTHR15822">
    <property type="entry name" value="TRAF AND TNF RECEPTOR-ASSOCIATED PROTEIN"/>
    <property type="match status" value="1"/>
</dbReference>
<dbReference type="GO" id="GO:0006281">
    <property type="term" value="P:DNA repair"/>
    <property type="evidence" value="ECO:0007669"/>
    <property type="project" value="UniProtKB-KW"/>
</dbReference>
<keyword evidence="4" id="KW-0479">Metal-binding</keyword>
<evidence type="ECO:0000256" key="7">
    <source>
        <dbReference type="ARBA" id="ARBA00022842"/>
    </source>
</evidence>
<dbReference type="Pfam" id="PF03372">
    <property type="entry name" value="Exo_endo_phos"/>
    <property type="match status" value="1"/>
</dbReference>
<keyword evidence="9" id="KW-0472">Membrane</keyword>
<reference evidence="11 12" key="1">
    <citation type="submission" date="2018-05" db="EMBL/GenBank/DDBJ databases">
        <title>The Hungate 1000. A catalogue of reference genomes from the rumen microbiome.</title>
        <authorList>
            <person name="Kelly W."/>
        </authorList>
    </citation>
    <scope>NUCLEOTIDE SEQUENCE [LARGE SCALE GENOMIC DNA]</scope>
    <source>
        <strain evidence="11 12">NLAE-zl-C242</strain>
    </source>
</reference>
<feature type="domain" description="Endonuclease/exonuclease/phosphatase" evidence="10">
    <location>
        <begin position="86"/>
        <end position="278"/>
    </location>
</feature>
<dbReference type="SUPFAM" id="SSF56219">
    <property type="entry name" value="DNase I-like"/>
    <property type="match status" value="1"/>
</dbReference>
<name>A0A2Y9BAM4_9FIRM</name>
<evidence type="ECO:0000256" key="3">
    <source>
        <dbReference type="ARBA" id="ARBA00022722"/>
    </source>
</evidence>
<evidence type="ECO:0000256" key="8">
    <source>
        <dbReference type="ARBA" id="ARBA00023204"/>
    </source>
</evidence>
<dbReference type="GO" id="GO:0004519">
    <property type="term" value="F:endonuclease activity"/>
    <property type="evidence" value="ECO:0007669"/>
    <property type="project" value="UniProtKB-KW"/>
</dbReference>
<evidence type="ECO:0000256" key="1">
    <source>
        <dbReference type="ARBA" id="ARBA00001936"/>
    </source>
</evidence>
<evidence type="ECO:0000256" key="4">
    <source>
        <dbReference type="ARBA" id="ARBA00022723"/>
    </source>
</evidence>
<evidence type="ECO:0000313" key="12">
    <source>
        <dbReference type="Proteomes" id="UP000245845"/>
    </source>
</evidence>
<accession>A0A2Y9BAM4</accession>
<evidence type="ECO:0000256" key="6">
    <source>
        <dbReference type="ARBA" id="ARBA00022801"/>
    </source>
</evidence>
<keyword evidence="12" id="KW-1185">Reference proteome</keyword>
<keyword evidence="7" id="KW-0460">Magnesium</keyword>
<keyword evidence="9" id="KW-1133">Transmembrane helix</keyword>
<comment type="cofactor">
    <cofactor evidence="1">
        <name>Mn(2+)</name>
        <dbReference type="ChEBI" id="CHEBI:29035"/>
    </cofactor>
</comment>
<evidence type="ECO:0000256" key="9">
    <source>
        <dbReference type="SAM" id="Phobius"/>
    </source>
</evidence>
<keyword evidence="5" id="KW-0227">DNA damage</keyword>
<dbReference type="InterPro" id="IPR036691">
    <property type="entry name" value="Endo/exonu/phosph_ase_sf"/>
</dbReference>
<dbReference type="InterPro" id="IPR005135">
    <property type="entry name" value="Endo/exonuclease/phosphatase"/>
</dbReference>
<keyword evidence="9" id="KW-0812">Transmembrane</keyword>
<keyword evidence="6" id="KW-0378">Hydrolase</keyword>
<comment type="cofactor">
    <cofactor evidence="2">
        <name>Mg(2+)</name>
        <dbReference type="ChEBI" id="CHEBI:18420"/>
    </cofactor>
</comment>
<keyword evidence="3" id="KW-0540">Nuclease</keyword>
<evidence type="ECO:0000313" key="11">
    <source>
        <dbReference type="EMBL" id="PWJ30780.1"/>
    </source>
</evidence>
<keyword evidence="8" id="KW-0234">DNA repair</keyword>
<evidence type="ECO:0000259" key="10">
    <source>
        <dbReference type="Pfam" id="PF03372"/>
    </source>
</evidence>
<dbReference type="InterPro" id="IPR051547">
    <property type="entry name" value="TDP2-like"/>
</dbReference>
<sequence length="353" mass="39411">MKKKRKGLKIAGGIVIAVILILAVLVGYLTIREYRPEAVEAVETGNGTDSLDIGDSFTILTYNTGYAGLSKDEDFFMDGGTKVQPESKELVENNLKGITSILEKQDADIYFLQEVDRDSKRSYHIDEQEYYEDALGLTGMFACNFKCDYVPYPLPPIGKVKSGLVTMTSLEVTDASRIALPESFSWPVKTCNLKRCMLETRVPLEGTDKELVLINFHLEAYDSGEGKIAQSRMLAEKLEAEYEKGNYVIAGGDFNQTFEGMDKYPIHNKDNWVPGIVGTEDIPDGFSFAVSDNVPTCRLLNGPYSGNYEDSQVYVLDGFIVSDNIKVNQVENINTDFEYTDHQPVRMEGTLLN</sequence>
<dbReference type="GO" id="GO:0004527">
    <property type="term" value="F:exonuclease activity"/>
    <property type="evidence" value="ECO:0007669"/>
    <property type="project" value="UniProtKB-KW"/>
</dbReference>
<feature type="transmembrane region" description="Helical" evidence="9">
    <location>
        <begin position="12"/>
        <end position="31"/>
    </location>
</feature>
<keyword evidence="11" id="KW-0255">Endonuclease</keyword>
<evidence type="ECO:0000256" key="5">
    <source>
        <dbReference type="ARBA" id="ARBA00022763"/>
    </source>
</evidence>
<dbReference type="Proteomes" id="UP000245845">
    <property type="component" value="Unassembled WGS sequence"/>
</dbReference>
<dbReference type="AlphaFoldDB" id="A0A2Y9BAM4"/>
<keyword evidence="11" id="KW-0269">Exonuclease</keyword>
<organism evidence="11 12">
    <name type="scientific">Faecalicatena orotica</name>
    <dbReference type="NCBI Taxonomy" id="1544"/>
    <lineage>
        <taxon>Bacteria</taxon>
        <taxon>Bacillati</taxon>
        <taxon>Bacillota</taxon>
        <taxon>Clostridia</taxon>
        <taxon>Lachnospirales</taxon>
        <taxon>Lachnospiraceae</taxon>
        <taxon>Faecalicatena</taxon>
    </lineage>
</organism>
<dbReference type="Gene3D" id="3.60.10.10">
    <property type="entry name" value="Endonuclease/exonuclease/phosphatase"/>
    <property type="match status" value="1"/>
</dbReference>
<proteinExistence type="predicted"/>
<dbReference type="PANTHER" id="PTHR15822:SF4">
    <property type="entry name" value="TYROSYL-DNA PHOSPHODIESTERASE 2"/>
    <property type="match status" value="1"/>
</dbReference>